<gene>
    <name evidence="3" type="ORF">Pan14r_46250</name>
</gene>
<dbReference type="Proteomes" id="UP000317238">
    <property type="component" value="Unassembled WGS sequence"/>
</dbReference>
<evidence type="ECO:0000313" key="3">
    <source>
        <dbReference type="EMBL" id="TWT72305.1"/>
    </source>
</evidence>
<proteinExistence type="predicted"/>
<keyword evidence="4" id="KW-1185">Reference proteome</keyword>
<reference evidence="3 4" key="1">
    <citation type="submission" date="2019-02" db="EMBL/GenBank/DDBJ databases">
        <title>Deep-cultivation of Planctomycetes and their phenomic and genomic characterization uncovers novel biology.</title>
        <authorList>
            <person name="Wiegand S."/>
            <person name="Jogler M."/>
            <person name="Boedeker C."/>
            <person name="Pinto D."/>
            <person name="Vollmers J."/>
            <person name="Rivas-Marin E."/>
            <person name="Kohn T."/>
            <person name="Peeters S.H."/>
            <person name="Heuer A."/>
            <person name="Rast P."/>
            <person name="Oberbeckmann S."/>
            <person name="Bunk B."/>
            <person name="Jeske O."/>
            <person name="Meyerdierks A."/>
            <person name="Storesund J.E."/>
            <person name="Kallscheuer N."/>
            <person name="Luecker S."/>
            <person name="Lage O.M."/>
            <person name="Pohl T."/>
            <person name="Merkel B.J."/>
            <person name="Hornburger P."/>
            <person name="Mueller R.-W."/>
            <person name="Bruemmer F."/>
            <person name="Labrenz M."/>
            <person name="Spormann A.M."/>
            <person name="Op Den Camp H."/>
            <person name="Overmann J."/>
            <person name="Amann R."/>
            <person name="Jetten M.S.M."/>
            <person name="Mascher T."/>
            <person name="Medema M.H."/>
            <person name="Devos D.P."/>
            <person name="Kaster A.-K."/>
            <person name="Ovreas L."/>
            <person name="Rohde M."/>
            <person name="Galperin M.Y."/>
            <person name="Jogler C."/>
        </authorList>
    </citation>
    <scope>NUCLEOTIDE SEQUENCE [LARGE SCALE GENOMIC DNA]</scope>
    <source>
        <strain evidence="3 4">Pan14r</strain>
    </source>
</reference>
<keyword evidence="2" id="KW-1133">Transmembrane helix</keyword>
<comment type="caution">
    <text evidence="3">The sequence shown here is derived from an EMBL/GenBank/DDBJ whole genome shotgun (WGS) entry which is preliminary data.</text>
</comment>
<keyword evidence="2" id="KW-0812">Transmembrane</keyword>
<feature type="transmembrane region" description="Helical" evidence="2">
    <location>
        <begin position="488"/>
        <end position="509"/>
    </location>
</feature>
<organism evidence="3 4">
    <name type="scientific">Crateriforma conspicua</name>
    <dbReference type="NCBI Taxonomy" id="2527996"/>
    <lineage>
        <taxon>Bacteria</taxon>
        <taxon>Pseudomonadati</taxon>
        <taxon>Planctomycetota</taxon>
        <taxon>Planctomycetia</taxon>
        <taxon>Planctomycetales</taxon>
        <taxon>Planctomycetaceae</taxon>
        <taxon>Crateriforma</taxon>
    </lineage>
</organism>
<accession>A0A5C5YD80</accession>
<feature type="compositionally biased region" description="Basic and acidic residues" evidence="1">
    <location>
        <begin position="617"/>
        <end position="634"/>
    </location>
</feature>
<feature type="transmembrane region" description="Helical" evidence="2">
    <location>
        <begin position="535"/>
        <end position="557"/>
    </location>
</feature>
<name>A0A5C5YD80_9PLAN</name>
<protein>
    <submittedName>
        <fullName evidence="3">Uncharacterized protein</fullName>
    </submittedName>
</protein>
<feature type="region of interest" description="Disordered" evidence="1">
    <location>
        <begin position="617"/>
        <end position="644"/>
    </location>
</feature>
<evidence type="ECO:0000313" key="4">
    <source>
        <dbReference type="Proteomes" id="UP000317238"/>
    </source>
</evidence>
<dbReference type="Gene3D" id="3.40.50.300">
    <property type="entry name" value="P-loop containing nucleotide triphosphate hydrolases"/>
    <property type="match status" value="1"/>
</dbReference>
<evidence type="ECO:0000256" key="2">
    <source>
        <dbReference type="SAM" id="Phobius"/>
    </source>
</evidence>
<sequence>MSASDPQHTEWLASPLAGPATDTAPGDLFLQRVRRATRSVLGNTPLGQQVVALCEDHARSRAAILNDRAGGAAVVAVVGATGQGKSWLVRQMIRRSGTRELIASGNNLDQATEKLRWIGPMPPADLDASSEEFLMCPADQMEPIGTPYLIVDSPGATDDRQRIADVARRALAMATVLVLVVRRDQMRSHSVTVLNQIGEGTMVVPVINAVRDGDDSVVVDADAFQSRLRKTAPASLIVRPVIVADFDTVDQGEDQVGLQAAQQVASAIEKAMVENGQAGHRQTTRLNVLETRFRSALHSILRDRLPGLSDAVQSLHRETKQIPSHVAESLLGSGGSLRAVVRSRLRLSLMENTSAIWFPYRSILGVLNLTSGAWDRLLLSLSGSLPSLIGTIWAGTRNVMEGQNAASEIREGLLRRSNAAIDDRLRPLTLHFRSELSKLRQDAEPGDGDHSDSAVASLAGLDTLQEESQRIVQRCTDAASWPAWASTLAGLIGTTLFWALLAGPIVALYREYLSASYGVVGQGSGVLESFPHPNFSMILTSVLLSLLPTAVFAMWVVAMVQRRGKVHAVETQIRDEHHHVIGRMQSDGVLRLRWDDPLLADAEFLLSIGLKSMPGDRRANDLGSHDQASNHRPNDQSATEDTEV</sequence>
<dbReference type="EMBL" id="SJPL01000001">
    <property type="protein sequence ID" value="TWT72305.1"/>
    <property type="molecule type" value="Genomic_DNA"/>
</dbReference>
<dbReference type="InterPro" id="IPR027417">
    <property type="entry name" value="P-loop_NTPase"/>
</dbReference>
<dbReference type="AlphaFoldDB" id="A0A5C5YD80"/>
<keyword evidence="2" id="KW-0472">Membrane</keyword>
<dbReference type="SUPFAM" id="SSF52540">
    <property type="entry name" value="P-loop containing nucleoside triphosphate hydrolases"/>
    <property type="match status" value="1"/>
</dbReference>
<evidence type="ECO:0000256" key="1">
    <source>
        <dbReference type="SAM" id="MobiDB-lite"/>
    </source>
</evidence>